<feature type="transmembrane region" description="Helical" evidence="1">
    <location>
        <begin position="169"/>
        <end position="197"/>
    </location>
</feature>
<evidence type="ECO:0000313" key="3">
    <source>
        <dbReference type="Proteomes" id="UP001164909"/>
    </source>
</evidence>
<protein>
    <recommendedName>
        <fullName evidence="4">Glycerophosphoryl diester phosphodiesterase membrane domain-containing protein</fullName>
    </recommendedName>
</protein>
<feature type="transmembrane region" description="Helical" evidence="1">
    <location>
        <begin position="218"/>
        <end position="242"/>
    </location>
</feature>
<feature type="transmembrane region" description="Helical" evidence="1">
    <location>
        <begin position="254"/>
        <end position="275"/>
    </location>
</feature>
<evidence type="ECO:0008006" key="4">
    <source>
        <dbReference type="Google" id="ProtNLM"/>
    </source>
</evidence>
<keyword evidence="1" id="KW-1133">Transmembrane helix</keyword>
<keyword evidence="3" id="KW-1185">Reference proteome</keyword>
<proteinExistence type="predicted"/>
<dbReference type="RefSeq" id="WP_045168705.1">
    <property type="nucleotide sequence ID" value="NZ_CP113865.1"/>
</dbReference>
<organism evidence="2 3">
    <name type="scientific">Caldicellulosiruptor morganii</name>
    <dbReference type="NCBI Taxonomy" id="1387555"/>
    <lineage>
        <taxon>Bacteria</taxon>
        <taxon>Bacillati</taxon>
        <taxon>Bacillota</taxon>
        <taxon>Bacillota incertae sedis</taxon>
        <taxon>Caldicellulosiruptorales</taxon>
        <taxon>Caldicellulosiruptoraceae</taxon>
        <taxon>Caldicellulosiruptor</taxon>
    </lineage>
</organism>
<name>A0ABY7BN83_9FIRM</name>
<reference evidence="2" key="1">
    <citation type="submission" date="2022-12" db="EMBL/GenBank/DDBJ databases">
        <authorList>
            <person name="Bing R.G."/>
            <person name="Willard D.J."/>
            <person name="Manesh M.J.H."/>
            <person name="Laemthong T."/>
            <person name="Crosby J.R."/>
            <person name="Kelly R.M."/>
        </authorList>
    </citation>
    <scope>NUCLEOTIDE SEQUENCE</scope>
    <source>
        <strain evidence="2">DSM 8990</strain>
    </source>
</reference>
<evidence type="ECO:0000256" key="1">
    <source>
        <dbReference type="SAM" id="Phobius"/>
    </source>
</evidence>
<evidence type="ECO:0000313" key="2">
    <source>
        <dbReference type="EMBL" id="WAM33772.1"/>
    </source>
</evidence>
<feature type="transmembrane region" description="Helical" evidence="1">
    <location>
        <begin position="134"/>
        <end position="157"/>
    </location>
</feature>
<gene>
    <name evidence="2" type="ORF">OTK00_002311</name>
</gene>
<sequence length="313" mass="35816">MFKTFVKDSFFYTKRYYGYIFGLIVLSFLFAILSLVVLILAGLLLAMIMRVDISTLSILNDKDIFPFLSSRFIFFLIIMGILFVVWMWLAVAFIQYPLTKTFIEITRDREIVKRPFYIYFETMKEKNLMIALKMFGLGLLLMLILAPIFFVAIIALAKVSAVSNILVRAILIIIGLAGIVLSIYLLLRLLFSNLVLVDRDLPVLESIRESLKLTKGKLGFLIAAILYNAVVSIVVEIPVYIIDAINVSGTFQETAFYFVLTLISIIIYFLAFPYIMVIQYVMYNIVNEAINKGKSVIDNNNSYSYNETDRDSE</sequence>
<keyword evidence="1" id="KW-0472">Membrane</keyword>
<feature type="transmembrane region" description="Helical" evidence="1">
    <location>
        <begin position="68"/>
        <end position="94"/>
    </location>
</feature>
<accession>A0ABY7BN83</accession>
<feature type="transmembrane region" description="Helical" evidence="1">
    <location>
        <begin position="20"/>
        <end position="48"/>
    </location>
</feature>
<dbReference type="EMBL" id="CP113865">
    <property type="protein sequence ID" value="WAM33772.1"/>
    <property type="molecule type" value="Genomic_DNA"/>
</dbReference>
<keyword evidence="1" id="KW-0812">Transmembrane</keyword>
<dbReference type="Proteomes" id="UP001164909">
    <property type="component" value="Chromosome"/>
</dbReference>